<reference evidence="9 10" key="1">
    <citation type="submission" date="2017-03" db="EMBL/GenBank/DDBJ databases">
        <authorList>
            <person name="Afonso C.L."/>
            <person name="Miller P.J."/>
            <person name="Scott M.A."/>
            <person name="Spackman E."/>
            <person name="Goraichik I."/>
            <person name="Dimitrov K.M."/>
            <person name="Suarez D.L."/>
            <person name="Swayne D.E."/>
        </authorList>
    </citation>
    <scope>NUCLEOTIDE SEQUENCE [LARGE SCALE GENOMIC DNA]</scope>
    <source>
        <strain evidence="9 10">CECT 7680</strain>
    </source>
</reference>
<evidence type="ECO:0000256" key="6">
    <source>
        <dbReference type="ARBA" id="ARBA00022989"/>
    </source>
</evidence>
<evidence type="ECO:0000256" key="5">
    <source>
        <dbReference type="ARBA" id="ARBA00022692"/>
    </source>
</evidence>
<keyword evidence="4 8" id="KW-1003">Cell membrane</keyword>
<dbReference type="InterPro" id="IPR052017">
    <property type="entry name" value="TSUP"/>
</dbReference>
<feature type="transmembrane region" description="Helical" evidence="8">
    <location>
        <begin position="46"/>
        <end position="69"/>
    </location>
</feature>
<keyword evidence="5 8" id="KW-0812">Transmembrane</keyword>
<organism evidence="9 10">
    <name type="scientific">Pseudoruegeria aquimaris</name>
    <dbReference type="NCBI Taxonomy" id="393663"/>
    <lineage>
        <taxon>Bacteria</taxon>
        <taxon>Pseudomonadati</taxon>
        <taxon>Pseudomonadota</taxon>
        <taxon>Alphaproteobacteria</taxon>
        <taxon>Rhodobacterales</taxon>
        <taxon>Roseobacteraceae</taxon>
        <taxon>Pseudoruegeria</taxon>
    </lineage>
</organism>
<evidence type="ECO:0000256" key="2">
    <source>
        <dbReference type="ARBA" id="ARBA00009142"/>
    </source>
</evidence>
<dbReference type="AlphaFoldDB" id="A0A1Y5SJT7"/>
<keyword evidence="6 8" id="KW-1133">Transmembrane helix</keyword>
<feature type="transmembrane region" description="Helical" evidence="8">
    <location>
        <begin position="12"/>
        <end position="34"/>
    </location>
</feature>
<accession>A0A1Y5SJT7</accession>
<evidence type="ECO:0000256" key="7">
    <source>
        <dbReference type="ARBA" id="ARBA00023136"/>
    </source>
</evidence>
<dbReference type="EMBL" id="FWFQ01000013">
    <property type="protein sequence ID" value="SLN42056.1"/>
    <property type="molecule type" value="Genomic_DNA"/>
</dbReference>
<dbReference type="InterPro" id="IPR002781">
    <property type="entry name" value="TM_pro_TauE-like"/>
</dbReference>
<feature type="transmembrane region" description="Helical" evidence="8">
    <location>
        <begin position="240"/>
        <end position="256"/>
    </location>
</feature>
<dbReference type="PANTHER" id="PTHR30269">
    <property type="entry name" value="TRANSMEMBRANE PROTEIN YFCA"/>
    <property type="match status" value="1"/>
</dbReference>
<dbReference type="GO" id="GO:0005886">
    <property type="term" value="C:plasma membrane"/>
    <property type="evidence" value="ECO:0007669"/>
    <property type="project" value="UniProtKB-SubCell"/>
</dbReference>
<evidence type="ECO:0000256" key="1">
    <source>
        <dbReference type="ARBA" id="ARBA00004651"/>
    </source>
</evidence>
<evidence type="ECO:0000256" key="8">
    <source>
        <dbReference type="RuleBase" id="RU363041"/>
    </source>
</evidence>
<feature type="transmembrane region" description="Helical" evidence="8">
    <location>
        <begin position="183"/>
        <end position="201"/>
    </location>
</feature>
<dbReference type="Pfam" id="PF01925">
    <property type="entry name" value="TauE"/>
    <property type="match status" value="1"/>
</dbReference>
<comment type="subcellular location">
    <subcellularLocation>
        <location evidence="1 8">Cell membrane</location>
        <topology evidence="1 8">Multi-pass membrane protein</topology>
    </subcellularLocation>
</comment>
<feature type="transmembrane region" description="Helical" evidence="8">
    <location>
        <begin position="207"/>
        <end position="228"/>
    </location>
</feature>
<keyword evidence="3" id="KW-0813">Transport</keyword>
<feature type="transmembrane region" description="Helical" evidence="8">
    <location>
        <begin position="152"/>
        <end position="171"/>
    </location>
</feature>
<gene>
    <name evidence="9" type="ORF">PSA7680_02088</name>
</gene>
<evidence type="ECO:0000313" key="9">
    <source>
        <dbReference type="EMBL" id="SLN42056.1"/>
    </source>
</evidence>
<evidence type="ECO:0000313" key="10">
    <source>
        <dbReference type="Proteomes" id="UP000193409"/>
    </source>
</evidence>
<comment type="similarity">
    <text evidence="2 8">Belongs to the 4-toluene sulfonate uptake permease (TSUP) (TC 2.A.102) family.</text>
</comment>
<dbReference type="RefSeq" id="WP_085868640.1">
    <property type="nucleotide sequence ID" value="NZ_FWFQ01000013.1"/>
</dbReference>
<dbReference type="PANTHER" id="PTHR30269:SF37">
    <property type="entry name" value="MEMBRANE TRANSPORTER PROTEIN"/>
    <property type="match status" value="1"/>
</dbReference>
<keyword evidence="7 8" id="KW-0472">Membrane</keyword>
<keyword evidence="10" id="KW-1185">Reference proteome</keyword>
<proteinExistence type="inferred from homology"/>
<dbReference type="Proteomes" id="UP000193409">
    <property type="component" value="Unassembled WGS sequence"/>
</dbReference>
<dbReference type="OrthoDB" id="9795324at2"/>
<name>A0A1Y5SJT7_9RHOB</name>
<feature type="transmembrane region" description="Helical" evidence="8">
    <location>
        <begin position="112"/>
        <end position="132"/>
    </location>
</feature>
<protein>
    <recommendedName>
        <fullName evidence="8">Probable membrane transporter protein</fullName>
    </recommendedName>
</protein>
<evidence type="ECO:0000256" key="4">
    <source>
        <dbReference type="ARBA" id="ARBA00022475"/>
    </source>
</evidence>
<sequence>MPELSGLFADVFNGSSAAGGLTLLCGAAILGGLVRGFSGFGTGMVCVPLFALVLGPFETLTALVVMDLFGPLPNVPRALRDGRPADLRRLGAGLLVGLPLGVFMLSRLSPEVFRYAVSLLSLLLLALLVSGLRYRRALTARALMATGGVGGFLAGTTGLPGPPVILMYMAGPYGAAAVRANTLLYLLMADVLMIGVMWLGGVLVPGALVLGGLLVVPYLLANVAGAAIFCPEAETAYRRVAYLLIAGAALAGLPLFDA</sequence>
<evidence type="ECO:0000256" key="3">
    <source>
        <dbReference type="ARBA" id="ARBA00022448"/>
    </source>
</evidence>